<dbReference type="Pfam" id="PF18906">
    <property type="entry name" value="Phage_tube_2"/>
    <property type="match status" value="2"/>
</dbReference>
<dbReference type="EMBL" id="ON529858">
    <property type="protein sequence ID" value="UTC29880.1"/>
    <property type="molecule type" value="Genomic_DNA"/>
</dbReference>
<protein>
    <submittedName>
        <fullName evidence="1">Tail tube-like protein</fullName>
    </submittedName>
</protein>
<sequence>MVAIFADSNRARMRYIKESDVAWGVTPASGRARELRFTSSSINAQKNTTVSEEIRADRMVSENVEVGANTTGEVGIEFSAGSHDDFMESFMFGAWTRPMTFDSIEGPSLEWGAADTLYVKGKDVTDLFDAGKRIRTHGFGLPANNDYFEIDTITFNAGSNRTEIVVTVASAELERGSSYTALFDANDVIVLKNEDIRAGTAGASTFDSNGTDAFAAAIAAGQLVAGQKVWVEGLGYGVGTVTITTAPPVAGARVTVFDGVKTVIFQWGGSAPQNVTIVPIGANLTASAANLAAAINTKRVRGLLNVSATSAVGAVTLKNLNRIGGSIAETVADANVAVVTFADGDATLGGVYTIESATDDVLTVSPAPATNANAGTLGVTIKGSMLRNPGNPDDIVPQSFTIETAQEDVDQFFIADGLRVGSFAFNVAANSILTGSYSFQGRATTRQGSTKLGDDLAYTTLPTTATPVANATVNVGQIVMNGEELSTALQSITLNGNNNLRDQNAVGYKFPAGIGAGRMEITGSLVAYFANGDLWDKFIEHQTVSVAFRLQDVKGHRYEFTIPAANFGTDTVNPAGGNQDIMENLEFMAKRDPVTECQIQIDRFSCVLPTTA</sequence>
<name>A0A9E7N6C3_9CAUD</name>
<dbReference type="Proteomes" id="UP001057427">
    <property type="component" value="Segment"/>
</dbReference>
<evidence type="ECO:0000313" key="2">
    <source>
        <dbReference type="Proteomes" id="UP001057427"/>
    </source>
</evidence>
<proteinExistence type="predicted"/>
<gene>
    <name evidence="1" type="ORF">BAJUN_02740</name>
</gene>
<reference evidence="1" key="1">
    <citation type="submission" date="2022-05" db="EMBL/GenBank/DDBJ databases">
        <authorList>
            <person name="Friedrich I."/>
            <person name="Poehlein A."/>
            <person name="Schneider D."/>
            <person name="Hertel R."/>
            <person name="Daniel R."/>
        </authorList>
    </citation>
    <scope>NUCLEOTIDE SEQUENCE</scope>
</reference>
<organism evidence="1 2">
    <name type="scientific">Brevundimonas phage vB_BgoS-Bajun</name>
    <dbReference type="NCBI Taxonomy" id="2948594"/>
    <lineage>
        <taxon>Viruses</taxon>
        <taxon>Duplodnaviria</taxon>
        <taxon>Heunggongvirae</taxon>
        <taxon>Uroviricota</taxon>
        <taxon>Caudoviricetes</taxon>
        <taxon>Dolichocephalovirinae</taxon>
    </lineage>
</organism>
<dbReference type="InterPro" id="IPR044000">
    <property type="entry name" value="Phage_tube_2"/>
</dbReference>
<accession>A0A9E7N6C3</accession>
<evidence type="ECO:0000313" key="1">
    <source>
        <dbReference type="EMBL" id="UTC29880.1"/>
    </source>
</evidence>
<keyword evidence="2" id="KW-1185">Reference proteome</keyword>